<evidence type="ECO:0000313" key="1">
    <source>
        <dbReference type="EMBL" id="MBF5059648.1"/>
    </source>
</evidence>
<organism evidence="1 2">
    <name type="scientific">Candidatus Neptunichlamydia vexilliferae</name>
    <dbReference type="NCBI Taxonomy" id="1651774"/>
    <lineage>
        <taxon>Bacteria</taxon>
        <taxon>Pseudomonadati</taxon>
        <taxon>Chlamydiota</taxon>
        <taxon>Chlamydiia</taxon>
        <taxon>Parachlamydiales</taxon>
        <taxon>Simkaniaceae</taxon>
        <taxon>Candidatus Neptunichlamydia</taxon>
    </lineage>
</organism>
<keyword evidence="2" id="KW-1185">Reference proteome</keyword>
<name>A0ABS0AZT4_9BACT</name>
<gene>
    <name evidence="1" type="ORF">NEPTK9_001164</name>
</gene>
<dbReference type="Proteomes" id="UP001194714">
    <property type="component" value="Unassembled WGS sequence"/>
</dbReference>
<proteinExistence type="predicted"/>
<reference evidence="1 2" key="1">
    <citation type="submission" date="2020-01" db="EMBL/GenBank/DDBJ databases">
        <title>Draft genome sequence of Cand. Neptunochlamydia vexilliferae K9.</title>
        <authorList>
            <person name="Schulz F."/>
            <person name="Koestlbacher S."/>
            <person name="Wascher F."/>
            <person name="Pizzetti I."/>
            <person name="Horn M."/>
        </authorList>
    </citation>
    <scope>NUCLEOTIDE SEQUENCE [LARGE SCALE GENOMIC DNA]</scope>
    <source>
        <strain evidence="1 2">K9</strain>
    </source>
</reference>
<protein>
    <submittedName>
        <fullName evidence="1">Uncharacterized protein</fullName>
    </submittedName>
</protein>
<evidence type="ECO:0000313" key="2">
    <source>
        <dbReference type="Proteomes" id="UP001194714"/>
    </source>
</evidence>
<sequence length="57" mass="6636">MNLSANSNTLSFRPFYIFLDADFWPCLLDNVLKSASKNMLEIIENQEYYNLQIGSNE</sequence>
<dbReference type="EMBL" id="JAAEJV010000032">
    <property type="protein sequence ID" value="MBF5059648.1"/>
    <property type="molecule type" value="Genomic_DNA"/>
</dbReference>
<accession>A0ABS0AZT4</accession>
<comment type="caution">
    <text evidence="1">The sequence shown here is derived from an EMBL/GenBank/DDBJ whole genome shotgun (WGS) entry which is preliminary data.</text>
</comment>